<organism evidence="1 2">
    <name type="scientific">Seohaeicola nanhaiensis</name>
    <dbReference type="NCBI Taxonomy" id="1387282"/>
    <lineage>
        <taxon>Bacteria</taxon>
        <taxon>Pseudomonadati</taxon>
        <taxon>Pseudomonadota</taxon>
        <taxon>Alphaproteobacteria</taxon>
        <taxon>Rhodobacterales</taxon>
        <taxon>Roseobacteraceae</taxon>
        <taxon>Seohaeicola</taxon>
    </lineage>
</organism>
<dbReference type="RefSeq" id="WP_380717360.1">
    <property type="nucleotide sequence ID" value="NZ_JBHSGI010000009.1"/>
</dbReference>
<evidence type="ECO:0000313" key="2">
    <source>
        <dbReference type="Proteomes" id="UP001595973"/>
    </source>
</evidence>
<name>A0ABV9KGC0_9RHOB</name>
<reference evidence="2" key="1">
    <citation type="journal article" date="2019" name="Int. J. Syst. Evol. Microbiol.">
        <title>The Global Catalogue of Microorganisms (GCM) 10K type strain sequencing project: providing services to taxonomists for standard genome sequencing and annotation.</title>
        <authorList>
            <consortium name="The Broad Institute Genomics Platform"/>
            <consortium name="The Broad Institute Genome Sequencing Center for Infectious Disease"/>
            <person name="Wu L."/>
            <person name="Ma J."/>
        </authorList>
    </citation>
    <scope>NUCLEOTIDE SEQUENCE [LARGE SCALE GENOMIC DNA]</scope>
    <source>
        <strain evidence="2">CGMCC 4.7283</strain>
    </source>
</reference>
<proteinExistence type="predicted"/>
<sequence length="59" mass="6565">MCLTAEALALFLNMLDPAIIESQAQKITVHAALQDTVWVQSADLWCTDARHPERLVEAD</sequence>
<comment type="caution">
    <text evidence="1">The sequence shown here is derived from an EMBL/GenBank/DDBJ whole genome shotgun (WGS) entry which is preliminary data.</text>
</comment>
<dbReference type="Proteomes" id="UP001595973">
    <property type="component" value="Unassembled WGS sequence"/>
</dbReference>
<dbReference type="EMBL" id="JBHSGI010000009">
    <property type="protein sequence ID" value="MFC4668963.1"/>
    <property type="molecule type" value="Genomic_DNA"/>
</dbReference>
<evidence type="ECO:0000313" key="1">
    <source>
        <dbReference type="EMBL" id="MFC4668963.1"/>
    </source>
</evidence>
<gene>
    <name evidence="1" type="ORF">ACFO5X_10395</name>
</gene>
<accession>A0ABV9KGC0</accession>
<keyword evidence="2" id="KW-1185">Reference proteome</keyword>
<protein>
    <submittedName>
        <fullName evidence="1">Uncharacterized protein</fullName>
    </submittedName>
</protein>